<dbReference type="STRING" id="1121290.CLAOCE_02630"/>
<reference evidence="2 3" key="1">
    <citation type="submission" date="2016-06" db="EMBL/GenBank/DDBJ databases">
        <title>Genome sequence of Clostridium acetireducens DSM 10703.</title>
        <authorList>
            <person name="Poehlein A."/>
            <person name="Fluechter S."/>
            <person name="Duerre P."/>
            <person name="Daniel R."/>
        </authorList>
    </citation>
    <scope>NUCLEOTIDE SEQUENCE [LARGE SCALE GENOMIC DNA]</scope>
    <source>
        <strain evidence="2 3">DSM 10703</strain>
    </source>
</reference>
<evidence type="ECO:0000313" key="3">
    <source>
        <dbReference type="Proteomes" id="UP000175744"/>
    </source>
</evidence>
<sequence>MDKKKFINLIKKEEGPKLDFKQKIDLVTESGRKELAKDICAIANSKGGRGYLIIGIEDKTKNIVGIEDLKISEEQVQQIVSSRIDPPVPVNLETIYYENKKLISITVFDGPQKPYQLRDNGAFYVRRGSTNDVMRKQEIISALQENLTLNIELCPIVNSDIKCIDLNIVYKYFKSQGIEINDNNYLELMENSSIIYLDREINKYMVTLGGMLIFCRSNYIYIPHNMIKIVNRINNKLDKYIIIKGDLLTMLDEAEKVLYRILPKKYPTEAICESIKNAVLYRDYTIYYKEIEVILDYNSISVSSPGILVKGKNIVSSYYIKRNMWLYEKLITLDDKGRFIKSGKGFRRIKKAFKNKEKIKFINSLKEDNFKVIYPGIKKYI</sequence>
<dbReference type="InterPro" id="IPR007421">
    <property type="entry name" value="Schlafen_AlbA_2_dom"/>
</dbReference>
<name>A0A1E8F1P6_9CLOT</name>
<evidence type="ECO:0000259" key="1">
    <source>
        <dbReference type="Pfam" id="PF04326"/>
    </source>
</evidence>
<evidence type="ECO:0000313" key="2">
    <source>
        <dbReference type="EMBL" id="OFI07434.1"/>
    </source>
</evidence>
<protein>
    <submittedName>
        <fullName evidence="2">Divergent AAA domain protein</fullName>
    </submittedName>
</protein>
<feature type="domain" description="Schlafen AlbA-2" evidence="1">
    <location>
        <begin position="14"/>
        <end position="134"/>
    </location>
</feature>
<dbReference type="PANTHER" id="PTHR30595">
    <property type="entry name" value="GLPR-RELATED TRANSCRIPTIONAL REPRESSOR"/>
    <property type="match status" value="1"/>
</dbReference>
<comment type="caution">
    <text evidence="2">The sequence shown here is derived from an EMBL/GenBank/DDBJ whole genome shotgun (WGS) entry which is preliminary data.</text>
</comment>
<keyword evidence="3" id="KW-1185">Reference proteome</keyword>
<proteinExistence type="predicted"/>
<gene>
    <name evidence="2" type="ORF">CLOACE_02630</name>
</gene>
<dbReference type="PANTHER" id="PTHR30595:SF6">
    <property type="entry name" value="SCHLAFEN ALBA-2 DOMAIN-CONTAINING PROTEIN"/>
    <property type="match status" value="1"/>
</dbReference>
<dbReference type="InterPro" id="IPR038475">
    <property type="entry name" value="RecG_C_sf"/>
</dbReference>
<dbReference type="OrthoDB" id="320597at2"/>
<accession>A0A1E8F1P6</accession>
<dbReference type="EMBL" id="LZFO01000003">
    <property type="protein sequence ID" value="OFI07434.1"/>
    <property type="molecule type" value="Genomic_DNA"/>
</dbReference>
<dbReference type="InterPro" id="IPR038461">
    <property type="entry name" value="Schlafen_AlbA_2_dom_sf"/>
</dbReference>
<dbReference type="AlphaFoldDB" id="A0A1E8F1P6"/>
<dbReference type="Gene3D" id="3.30.565.60">
    <property type="match status" value="1"/>
</dbReference>
<dbReference type="Gene3D" id="3.30.950.30">
    <property type="entry name" value="Schlafen, AAA domain"/>
    <property type="match status" value="1"/>
</dbReference>
<dbReference type="Pfam" id="PF04326">
    <property type="entry name" value="SLFN_AlbA_2"/>
    <property type="match status" value="1"/>
</dbReference>
<organism evidence="2 3">
    <name type="scientific">Clostridium acetireducens DSM 10703</name>
    <dbReference type="NCBI Taxonomy" id="1121290"/>
    <lineage>
        <taxon>Bacteria</taxon>
        <taxon>Bacillati</taxon>
        <taxon>Bacillota</taxon>
        <taxon>Clostridia</taxon>
        <taxon>Eubacteriales</taxon>
        <taxon>Clostridiaceae</taxon>
        <taxon>Clostridium</taxon>
    </lineage>
</organism>
<dbReference type="PATRIC" id="fig|1121290.3.peg.266"/>
<dbReference type="Proteomes" id="UP000175744">
    <property type="component" value="Unassembled WGS sequence"/>
</dbReference>
<dbReference type="RefSeq" id="WP_070109238.1">
    <property type="nucleotide sequence ID" value="NZ_LZFO01000003.1"/>
</dbReference>